<evidence type="ECO:0000313" key="1">
    <source>
        <dbReference type="EMBL" id="CEK81039.1"/>
    </source>
</evidence>
<gene>
    <name evidence="1" type="primary">ORF123970</name>
</gene>
<organism evidence="1">
    <name type="scientific">Arion vulgaris</name>
    <dbReference type="NCBI Taxonomy" id="1028688"/>
    <lineage>
        <taxon>Eukaryota</taxon>
        <taxon>Metazoa</taxon>
        <taxon>Spiralia</taxon>
        <taxon>Lophotrochozoa</taxon>
        <taxon>Mollusca</taxon>
        <taxon>Gastropoda</taxon>
        <taxon>Heterobranchia</taxon>
        <taxon>Euthyneura</taxon>
        <taxon>Panpulmonata</taxon>
        <taxon>Eupulmonata</taxon>
        <taxon>Stylommatophora</taxon>
        <taxon>Helicina</taxon>
        <taxon>Arionoidea</taxon>
        <taxon>Arionidae</taxon>
        <taxon>Arion</taxon>
    </lineage>
</organism>
<proteinExistence type="predicted"/>
<dbReference type="EMBL" id="HACG01034174">
    <property type="protein sequence ID" value="CEK81039.1"/>
    <property type="molecule type" value="Transcribed_RNA"/>
</dbReference>
<protein>
    <submittedName>
        <fullName evidence="1">Uncharacterized protein</fullName>
    </submittedName>
</protein>
<name>A0A0B7AJ69_9EUPU</name>
<accession>A0A0B7AJ69</accession>
<dbReference type="AlphaFoldDB" id="A0A0B7AJ69"/>
<sequence length="98" mass="10978">MSYNRVIRMESTFEGLYDEVVKCLPDVLKVVRKESPERFFHEIPKIVAGTTELLCATLSTDGVPVLPTGTGKTRSNEVNPSPLDPLRIHGVIQARKQR</sequence>
<reference evidence="1" key="1">
    <citation type="submission" date="2014-12" db="EMBL/GenBank/DDBJ databases">
        <title>Insight into the proteome of Arion vulgaris.</title>
        <authorList>
            <person name="Aradska J."/>
            <person name="Bulat T."/>
            <person name="Smidak R."/>
            <person name="Sarate P."/>
            <person name="Gangsoo J."/>
            <person name="Sialana F."/>
            <person name="Bilban M."/>
            <person name="Lubec G."/>
        </authorList>
    </citation>
    <scope>NUCLEOTIDE SEQUENCE</scope>
    <source>
        <tissue evidence="1">Skin</tissue>
    </source>
</reference>